<dbReference type="AlphaFoldDB" id="A0A2L0E3J6"/>
<evidence type="ECO:0000313" key="2">
    <source>
        <dbReference type="Proteomes" id="UP000239650"/>
    </source>
</evidence>
<name>A0A2L0E3J6_LATSK</name>
<accession>A0A2L0E3J6</accession>
<protein>
    <submittedName>
        <fullName evidence="1">Uncharacterized protein</fullName>
    </submittedName>
</protein>
<comment type="caution">
    <text evidence="1">The sequence shown here is derived from an EMBL/GenBank/DDBJ whole genome shotgun (WGS) entry which is preliminary data.</text>
</comment>
<dbReference type="EMBL" id="OKRC01000001">
    <property type="protein sequence ID" value="SPE18487.1"/>
    <property type="molecule type" value="Genomic_DNA"/>
</dbReference>
<proteinExistence type="predicted"/>
<reference evidence="1 2" key="1">
    <citation type="submission" date="2018-02" db="EMBL/GenBank/DDBJ databases">
        <authorList>
            <person name="Rodrigo-Torres L."/>
            <person name="Arahal R. D."/>
            <person name="Lucena T."/>
        </authorList>
    </citation>
    <scope>NUCLEOTIDE SEQUENCE [LARGE SCALE GENOMIC DNA]</scope>
    <source>
        <strain evidence="1 2">CECT 9267</strain>
    </source>
</reference>
<sequence length="85" mass="10049">MNNKKINIDPEKFAYHFIDSIAVPNEKDQMEKNAKNKLVGFLTAYYLINNFNQMENGMFDQVKAKKVENMSYKELLEEVSKLTYF</sequence>
<gene>
    <name evidence="1" type="ORF">LAS9267_00134</name>
</gene>
<evidence type="ECO:0000313" key="1">
    <source>
        <dbReference type="EMBL" id="SPE18487.1"/>
    </source>
</evidence>
<organism evidence="1 2">
    <name type="scientific">Latilactobacillus sakei</name>
    <name type="common">Lactobacillus sakei</name>
    <dbReference type="NCBI Taxonomy" id="1599"/>
    <lineage>
        <taxon>Bacteria</taxon>
        <taxon>Bacillati</taxon>
        <taxon>Bacillota</taxon>
        <taxon>Bacilli</taxon>
        <taxon>Lactobacillales</taxon>
        <taxon>Lactobacillaceae</taxon>
        <taxon>Latilactobacillus</taxon>
    </lineage>
</organism>
<dbReference type="RefSeq" id="WP_035144790.1">
    <property type="nucleotide sequence ID" value="NZ_JBPKFB010000002.1"/>
</dbReference>
<dbReference type="Proteomes" id="UP000239650">
    <property type="component" value="Unassembled WGS sequence"/>
</dbReference>